<gene>
    <name evidence="9" type="ORF">U7230_11410</name>
</gene>
<evidence type="ECO:0000256" key="2">
    <source>
        <dbReference type="ARBA" id="ARBA00009233"/>
    </source>
</evidence>
<keyword evidence="7 8" id="KW-0275">Fatty acid biosynthesis</keyword>
<evidence type="ECO:0000256" key="4">
    <source>
        <dbReference type="ARBA" id="ARBA00022832"/>
    </source>
</evidence>
<proteinExistence type="inferred from homology"/>
<dbReference type="Pfam" id="PF13561">
    <property type="entry name" value="adh_short_C2"/>
    <property type="match status" value="1"/>
</dbReference>
<sequence>MSLLDGKIALVLGVANQRSIAWGITKALAAEGARVILTYQNERLRENVQELARTLDAPTYECDVSVDEAIARLMQQVKDEHGALHVLVHSVAFAPKEALEGRYVDTGREAFRTALDVSCYSLVALAHSAEPLMAASGGGSILTMTYYGSEKVMPGYNVMGVAKAALEASVRYLAYELGPSGIRVNAISAGPLNTLAARGVSGFTEMRRFHAERAPLRRNIEVDEVAKTAAFLSSPSASGITGEVVYVDAGYHIMGL</sequence>
<dbReference type="SUPFAM" id="SSF51735">
    <property type="entry name" value="NAD(P)-binding Rossmann-fold domains"/>
    <property type="match status" value="1"/>
</dbReference>
<dbReference type="PANTHER" id="PTHR43159">
    <property type="entry name" value="ENOYL-[ACYL-CARRIER-PROTEIN] REDUCTASE"/>
    <property type="match status" value="1"/>
</dbReference>
<dbReference type="InterPro" id="IPR014358">
    <property type="entry name" value="Enoyl-ACP_Rdtase_NADH"/>
</dbReference>
<comment type="similarity">
    <text evidence="2 8">Belongs to the short-chain dehydrogenases/reductases (SDR) family. FabI subfamily.</text>
</comment>
<comment type="pathway">
    <text evidence="1">Lipid metabolism.</text>
</comment>
<evidence type="ECO:0000313" key="9">
    <source>
        <dbReference type="EMBL" id="WRP16693.1"/>
    </source>
</evidence>
<evidence type="ECO:0000256" key="8">
    <source>
        <dbReference type="PIRNR" id="PIRNR000094"/>
    </source>
</evidence>
<dbReference type="Gene3D" id="3.40.50.720">
    <property type="entry name" value="NAD(P)-binding Rossmann-like Domain"/>
    <property type="match status" value="1"/>
</dbReference>
<dbReference type="PRINTS" id="PR00081">
    <property type="entry name" value="GDHRDH"/>
</dbReference>
<organism evidence="9 10">
    <name type="scientific">Carboxydichorda subterranea</name>
    <dbReference type="NCBI Taxonomy" id="3109565"/>
    <lineage>
        <taxon>Bacteria</taxon>
        <taxon>Bacillati</taxon>
        <taxon>Bacillota</taxon>
        <taxon>Limnochordia</taxon>
        <taxon>Limnochordales</taxon>
        <taxon>Geochordaceae</taxon>
        <taxon>Carboxydichorda</taxon>
    </lineage>
</organism>
<dbReference type="InterPro" id="IPR002347">
    <property type="entry name" value="SDR_fam"/>
</dbReference>
<evidence type="ECO:0000313" key="10">
    <source>
        <dbReference type="Proteomes" id="UP001332192"/>
    </source>
</evidence>
<keyword evidence="6" id="KW-0443">Lipid metabolism</keyword>
<keyword evidence="10" id="KW-1185">Reference proteome</keyword>
<evidence type="ECO:0000256" key="1">
    <source>
        <dbReference type="ARBA" id="ARBA00005189"/>
    </source>
</evidence>
<accession>A0ABZ1BX71</accession>
<dbReference type="Proteomes" id="UP001332192">
    <property type="component" value="Chromosome"/>
</dbReference>
<keyword evidence="8" id="KW-0520">NAD</keyword>
<protein>
    <recommendedName>
        <fullName evidence="8">Enoyl-[acyl-carrier-protein] reductase [NADH]</fullName>
        <ecNumber evidence="8">1.3.1.9</ecNumber>
    </recommendedName>
</protein>
<dbReference type="PANTHER" id="PTHR43159:SF2">
    <property type="entry name" value="ENOYL-[ACYL-CARRIER-PROTEIN] REDUCTASE [NADH], CHLOROPLASTIC"/>
    <property type="match status" value="1"/>
</dbReference>
<dbReference type="RefSeq" id="WP_324715965.1">
    <property type="nucleotide sequence ID" value="NZ_CP141615.1"/>
</dbReference>
<dbReference type="PIRSF" id="PIRSF000094">
    <property type="entry name" value="Enoyl-ACP_rdct"/>
    <property type="match status" value="1"/>
</dbReference>
<evidence type="ECO:0000256" key="6">
    <source>
        <dbReference type="ARBA" id="ARBA00023098"/>
    </source>
</evidence>
<dbReference type="EC" id="1.3.1.9" evidence="8"/>
<evidence type="ECO:0000256" key="5">
    <source>
        <dbReference type="ARBA" id="ARBA00023002"/>
    </source>
</evidence>
<dbReference type="Gene3D" id="1.10.8.400">
    <property type="entry name" value="Enoyl acyl carrier protein reductase"/>
    <property type="match status" value="1"/>
</dbReference>
<name>A0ABZ1BX71_9FIRM</name>
<comment type="catalytic activity">
    <reaction evidence="8">
        <text>a 2,3-saturated acyl-[ACP] + NAD(+) = a (2E)-enoyl-[ACP] + NADH + H(+)</text>
        <dbReference type="Rhea" id="RHEA:10240"/>
        <dbReference type="Rhea" id="RHEA-COMP:9925"/>
        <dbReference type="Rhea" id="RHEA-COMP:9926"/>
        <dbReference type="ChEBI" id="CHEBI:15378"/>
        <dbReference type="ChEBI" id="CHEBI:57540"/>
        <dbReference type="ChEBI" id="CHEBI:57945"/>
        <dbReference type="ChEBI" id="CHEBI:78784"/>
        <dbReference type="ChEBI" id="CHEBI:78785"/>
        <dbReference type="EC" id="1.3.1.9"/>
    </reaction>
</comment>
<keyword evidence="4" id="KW-0276">Fatty acid metabolism</keyword>
<keyword evidence="3 8" id="KW-0444">Lipid biosynthesis</keyword>
<dbReference type="CDD" id="cd05372">
    <property type="entry name" value="ENR_SDR"/>
    <property type="match status" value="1"/>
</dbReference>
<keyword evidence="5 8" id="KW-0560">Oxidoreductase</keyword>
<evidence type="ECO:0000256" key="3">
    <source>
        <dbReference type="ARBA" id="ARBA00022516"/>
    </source>
</evidence>
<reference evidence="9 10" key="1">
    <citation type="journal article" date="2024" name="Front. Microbiol.">
        <title>Novel thermophilic genera Geochorda gen. nov. and Carboxydochorda gen. nov. from the deep terrestrial subsurface reveal the ecophysiological diversity in the class Limnochordia.</title>
        <authorList>
            <person name="Karnachuk O.V."/>
            <person name="Lukina A.P."/>
            <person name="Avakyan M.R."/>
            <person name="Kadnikov V.V."/>
            <person name="Begmatov S."/>
            <person name="Beletsky A.V."/>
            <person name="Vlasova K.G."/>
            <person name="Novikov A.A."/>
            <person name="Shcherbakova V.A."/>
            <person name="Mardanov A.V."/>
            <person name="Ravin N.V."/>
        </authorList>
    </citation>
    <scope>NUCLEOTIDE SEQUENCE [LARGE SCALE GENOMIC DNA]</scope>
    <source>
        <strain evidence="9 10">L945</strain>
    </source>
</reference>
<dbReference type="EMBL" id="CP141615">
    <property type="protein sequence ID" value="WRP16693.1"/>
    <property type="molecule type" value="Genomic_DNA"/>
</dbReference>
<dbReference type="InterPro" id="IPR036291">
    <property type="entry name" value="NAD(P)-bd_dom_sf"/>
</dbReference>
<evidence type="ECO:0000256" key="7">
    <source>
        <dbReference type="ARBA" id="ARBA00023160"/>
    </source>
</evidence>